<feature type="domain" description="ABM" evidence="1">
    <location>
        <begin position="2"/>
        <end position="90"/>
    </location>
</feature>
<dbReference type="Gene3D" id="3.30.70.100">
    <property type="match status" value="1"/>
</dbReference>
<dbReference type="InterPro" id="IPR007138">
    <property type="entry name" value="ABM_dom"/>
</dbReference>
<dbReference type="PANTHER" id="PTHR33336:SF15">
    <property type="entry name" value="ABM DOMAIN-CONTAINING PROTEIN"/>
    <property type="match status" value="1"/>
</dbReference>
<dbReference type="Pfam" id="PF03992">
    <property type="entry name" value="ABM"/>
    <property type="match status" value="1"/>
</dbReference>
<reference evidence="3" key="1">
    <citation type="submission" date="2017-02" db="EMBL/GenBank/DDBJ databases">
        <authorList>
            <person name="Varghese N."/>
            <person name="Submissions S."/>
        </authorList>
    </citation>
    <scope>NUCLEOTIDE SEQUENCE [LARGE SCALE GENOMIC DNA]</scope>
    <source>
        <strain evidence="3">ATCC 35199</strain>
    </source>
</reference>
<sequence length="97" mass="11993">MITVIAKNYIQENKVYYMLELCNQLIEETRKEKGCISYELFRNKDNINEFTFIEQWDSIESLKYHMESHHFEEIIPRIQSISYKQSEVELYDKYYFK</sequence>
<dbReference type="SUPFAM" id="SSF54909">
    <property type="entry name" value="Dimeric alpha+beta barrel"/>
    <property type="match status" value="1"/>
</dbReference>
<accession>A0A1T5CZ94</accession>
<dbReference type="PROSITE" id="PS51725">
    <property type="entry name" value="ABM"/>
    <property type="match status" value="1"/>
</dbReference>
<keyword evidence="2" id="KW-0560">Oxidoreductase</keyword>
<dbReference type="RefSeq" id="WP_079590259.1">
    <property type="nucleotide sequence ID" value="NZ_FUYN01000006.1"/>
</dbReference>
<name>A0A1T5CZ94_9FIRM</name>
<keyword evidence="3" id="KW-1185">Reference proteome</keyword>
<evidence type="ECO:0000313" key="3">
    <source>
        <dbReference type="Proteomes" id="UP000243406"/>
    </source>
</evidence>
<dbReference type="Proteomes" id="UP000243406">
    <property type="component" value="Unassembled WGS sequence"/>
</dbReference>
<dbReference type="EMBL" id="FUYN01000006">
    <property type="protein sequence ID" value="SKB64697.1"/>
    <property type="molecule type" value="Genomic_DNA"/>
</dbReference>
<keyword evidence="2" id="KW-0503">Monooxygenase</keyword>
<evidence type="ECO:0000313" key="2">
    <source>
        <dbReference type="EMBL" id="SKB64697.1"/>
    </source>
</evidence>
<dbReference type="GO" id="GO:0004497">
    <property type="term" value="F:monooxygenase activity"/>
    <property type="evidence" value="ECO:0007669"/>
    <property type="project" value="UniProtKB-KW"/>
</dbReference>
<protein>
    <submittedName>
        <fullName evidence="2">Quinol monooxygenase YgiN</fullName>
    </submittedName>
</protein>
<dbReference type="AlphaFoldDB" id="A0A1T5CZ94"/>
<dbReference type="InterPro" id="IPR011008">
    <property type="entry name" value="Dimeric_a/b-barrel"/>
</dbReference>
<proteinExistence type="predicted"/>
<gene>
    <name evidence="2" type="ORF">SAMN02745120_2484</name>
</gene>
<dbReference type="OrthoDB" id="287932at2"/>
<dbReference type="PANTHER" id="PTHR33336">
    <property type="entry name" value="QUINOL MONOOXYGENASE YGIN-RELATED"/>
    <property type="match status" value="1"/>
</dbReference>
<organism evidence="2 3">
    <name type="scientific">Acetoanaerobium noterae</name>
    <dbReference type="NCBI Taxonomy" id="745369"/>
    <lineage>
        <taxon>Bacteria</taxon>
        <taxon>Bacillati</taxon>
        <taxon>Bacillota</taxon>
        <taxon>Clostridia</taxon>
        <taxon>Peptostreptococcales</taxon>
        <taxon>Filifactoraceae</taxon>
        <taxon>Acetoanaerobium</taxon>
    </lineage>
</organism>
<evidence type="ECO:0000259" key="1">
    <source>
        <dbReference type="PROSITE" id="PS51725"/>
    </source>
</evidence>
<dbReference type="InterPro" id="IPR050744">
    <property type="entry name" value="AI-2_Isomerase_LsrG"/>
</dbReference>